<dbReference type="SUPFAM" id="SSF54001">
    <property type="entry name" value="Cysteine proteinases"/>
    <property type="match status" value="1"/>
</dbReference>
<dbReference type="PRINTS" id="PR00704">
    <property type="entry name" value="CALPAIN"/>
</dbReference>
<evidence type="ECO:0000256" key="3">
    <source>
        <dbReference type="ARBA" id="ARBA00022801"/>
    </source>
</evidence>
<keyword evidence="3 6" id="KW-0378">Hydrolase</keyword>
<dbReference type="PANTHER" id="PTHR10183">
    <property type="entry name" value="CALPAIN"/>
    <property type="match status" value="1"/>
</dbReference>
<feature type="active site" evidence="5 6">
    <location>
        <position position="933"/>
    </location>
</feature>
<keyword evidence="2 6" id="KW-0645">Protease</keyword>
<feature type="compositionally biased region" description="Polar residues" evidence="7">
    <location>
        <begin position="1"/>
        <end position="17"/>
    </location>
</feature>
<feature type="active site" evidence="5 6">
    <location>
        <position position="956"/>
    </location>
</feature>
<feature type="compositionally biased region" description="Basic residues" evidence="7">
    <location>
        <begin position="413"/>
        <end position="431"/>
    </location>
</feature>
<keyword evidence="4 6" id="KW-0788">Thiol protease</keyword>
<comment type="caution">
    <text evidence="9">The sequence shown here is derived from an EMBL/GenBank/DDBJ whole genome shotgun (WGS) entry which is preliminary data.</text>
</comment>
<dbReference type="InterPro" id="IPR000169">
    <property type="entry name" value="Pept_cys_AS"/>
</dbReference>
<dbReference type="AlphaFoldDB" id="A0A9N8EBH7"/>
<evidence type="ECO:0000259" key="8">
    <source>
        <dbReference type="PROSITE" id="PS50203"/>
    </source>
</evidence>
<dbReference type="InterPro" id="IPR001300">
    <property type="entry name" value="Peptidase_C2_calpain_cat"/>
</dbReference>
<accession>A0A9N8EBH7</accession>
<keyword evidence="10" id="KW-1185">Reference proteome</keyword>
<name>A0A9N8EBH7_9STRA</name>
<dbReference type="PROSITE" id="PS00139">
    <property type="entry name" value="THIOL_PROTEASE_CYS"/>
    <property type="match status" value="1"/>
</dbReference>
<evidence type="ECO:0000256" key="5">
    <source>
        <dbReference type="PIRSR" id="PIRSR622684-1"/>
    </source>
</evidence>
<feature type="region of interest" description="Disordered" evidence="7">
    <location>
        <begin position="1"/>
        <end position="363"/>
    </location>
</feature>
<feature type="region of interest" description="Disordered" evidence="7">
    <location>
        <begin position="405"/>
        <end position="512"/>
    </location>
</feature>
<comment type="similarity">
    <text evidence="1">Belongs to the peptidase C2 family.</text>
</comment>
<dbReference type="PANTHER" id="PTHR10183:SF379">
    <property type="entry name" value="CALPAIN-5"/>
    <property type="match status" value="1"/>
</dbReference>
<organism evidence="9 10">
    <name type="scientific">Seminavis robusta</name>
    <dbReference type="NCBI Taxonomy" id="568900"/>
    <lineage>
        <taxon>Eukaryota</taxon>
        <taxon>Sar</taxon>
        <taxon>Stramenopiles</taxon>
        <taxon>Ochrophyta</taxon>
        <taxon>Bacillariophyta</taxon>
        <taxon>Bacillariophyceae</taxon>
        <taxon>Bacillariophycidae</taxon>
        <taxon>Naviculales</taxon>
        <taxon>Naviculaceae</taxon>
        <taxon>Seminavis</taxon>
    </lineage>
</organism>
<evidence type="ECO:0000313" key="10">
    <source>
        <dbReference type="Proteomes" id="UP001153069"/>
    </source>
</evidence>
<dbReference type="InterPro" id="IPR022684">
    <property type="entry name" value="Calpain_cysteine_protease"/>
</dbReference>
<evidence type="ECO:0000256" key="6">
    <source>
        <dbReference type="PROSITE-ProRule" id="PRU00239"/>
    </source>
</evidence>
<dbReference type="PROSITE" id="PS50203">
    <property type="entry name" value="CALPAIN_CAT"/>
    <property type="match status" value="1"/>
</dbReference>
<evidence type="ECO:0000313" key="9">
    <source>
        <dbReference type="EMBL" id="CAB9517254.1"/>
    </source>
</evidence>
<gene>
    <name evidence="9" type="ORF">SEMRO_843_G209810.1</name>
</gene>
<proteinExistence type="inferred from homology"/>
<dbReference type="InterPro" id="IPR038765">
    <property type="entry name" value="Papain-like_cys_pep_sf"/>
</dbReference>
<feature type="active site" evidence="5 6">
    <location>
        <position position="719"/>
    </location>
</feature>
<evidence type="ECO:0000256" key="2">
    <source>
        <dbReference type="ARBA" id="ARBA00022670"/>
    </source>
</evidence>
<evidence type="ECO:0000256" key="1">
    <source>
        <dbReference type="ARBA" id="ARBA00007623"/>
    </source>
</evidence>
<dbReference type="SMART" id="SM00230">
    <property type="entry name" value="CysPc"/>
    <property type="match status" value="1"/>
</dbReference>
<dbReference type="Gene3D" id="3.90.70.10">
    <property type="entry name" value="Cysteine proteinases"/>
    <property type="match status" value="1"/>
</dbReference>
<sequence>MGSKLSKPSQDSPTAGNAANKKGKDTSAKELKKSTKKAKKDQRSVAPSQKATGHGAHPETLISEGGGSSNINKALESKGPNKKGNQAEKVNNSVNASTVSAPPKELTTSEDQKQTKTAKKKSVKSCPVSKPLQKSKNEPQVTGKVEQTGKDNTAPSKKLNGSSQPAKKPKIPSNTARGGAAAAPSKEGSSHQTKPTKKASVKNSTTTSVVASKGSKTPNSNASSNNSTASTTQKKSKKSSPAPKQVKKSPPTPQRSSTASTASTLTNSRLSTSSVSEQQNSSAVAKESTTSVATASNPTGNATKEEESQQQEQAPRVSFITPEPKATLKKQVPPAVALAPRRTSVTRRSTTRSSLSHKRKGGSSAFMMEDKDLDVSGCANPRESSVFQVDKMDGSIVLLFDGMDMSNKSTGMSRRRRSSGSRNSMPRKKNKPGMLTRMMSKRQPVGDDDSLKRPAGGNRPGMLARMMSKRPPQGAGGNALYTFTEDDDSDKLVPAASNKSKKRISSSSLRNSLTNSVASVKASVWSLFSFPSLADRNSSNYTPMNVQKALKAAPKSKWMLEKVKFSGQFDCNAMGQWEDIHGKRIDKGIKKFTAHPEKYAGLVFNTKMRFAHNTKTCVYTLIHREGTTLIKPQNVSEDGDMTLMMYKYRHLTPMPNDTLPLVKQDAYTWDMKYNGQLLHDRDNPPLLPGRGMGVGDTPNLKIIGDIDPADITQGYVGNCWLLSGIAALAEFDGAIKRLFRKTKNLDSMPGDGPNLYTVSLYDLTTWKEVDIVIDESLCGHPDRQNELLGAQITEDGELWVSYLEKAFVVHCGGGWDDIEGGHCTHAWSMMTGCKEQYFIRKNYHTGKYNCSAKYDMFTKQWKELQNQPRHKDMAGLEPIAWPKVGGGGAMGLEISQDELFMKMFAWDQVDYIVGASSKGTSDDEVADGMVRNHCYSVIDAHHNVAGTGIDLLKVKNPWGHGEVEEGQFGDTGCGWEDYPQIRALLNPVVADDGIFYLTKEEFFEFFDHMYLSACSMTQYKED</sequence>
<feature type="compositionally biased region" description="Low complexity" evidence="7">
    <location>
        <begin position="254"/>
        <end position="285"/>
    </location>
</feature>
<feature type="domain" description="Calpain catalytic" evidence="8">
    <location>
        <begin position="690"/>
        <end position="1015"/>
    </location>
</feature>
<feature type="compositionally biased region" description="Low complexity" evidence="7">
    <location>
        <begin position="341"/>
        <end position="354"/>
    </location>
</feature>
<dbReference type="Pfam" id="PF00648">
    <property type="entry name" value="Peptidase_C2"/>
    <property type="match status" value="1"/>
</dbReference>
<dbReference type="GO" id="GO:0006508">
    <property type="term" value="P:proteolysis"/>
    <property type="evidence" value="ECO:0007669"/>
    <property type="project" value="UniProtKB-KW"/>
</dbReference>
<dbReference type="OrthoDB" id="40389at2759"/>
<feature type="compositionally biased region" description="Basic and acidic residues" evidence="7">
    <location>
        <begin position="22"/>
        <end position="33"/>
    </location>
</feature>
<dbReference type="Proteomes" id="UP001153069">
    <property type="component" value="Unassembled WGS sequence"/>
</dbReference>
<feature type="compositionally biased region" description="Polar residues" evidence="7">
    <location>
        <begin position="287"/>
        <end position="302"/>
    </location>
</feature>
<evidence type="ECO:0000256" key="4">
    <source>
        <dbReference type="ARBA" id="ARBA00022807"/>
    </source>
</evidence>
<dbReference type="EMBL" id="CAICTM010000842">
    <property type="protein sequence ID" value="CAB9517254.1"/>
    <property type="molecule type" value="Genomic_DNA"/>
</dbReference>
<feature type="compositionally biased region" description="Polar residues" evidence="7">
    <location>
        <begin position="150"/>
        <end position="165"/>
    </location>
</feature>
<protein>
    <submittedName>
        <fullName evidence="9">Calpain-3</fullName>
    </submittedName>
</protein>
<feature type="compositionally biased region" description="Polar residues" evidence="7">
    <location>
        <begin position="201"/>
        <end position="210"/>
    </location>
</feature>
<feature type="compositionally biased region" description="Low complexity" evidence="7">
    <location>
        <begin position="215"/>
        <end position="244"/>
    </location>
</feature>
<reference evidence="9" key="1">
    <citation type="submission" date="2020-06" db="EMBL/GenBank/DDBJ databases">
        <authorList>
            <consortium name="Plant Systems Biology data submission"/>
        </authorList>
    </citation>
    <scope>NUCLEOTIDE SEQUENCE</scope>
    <source>
        <strain evidence="9">D6</strain>
    </source>
</reference>
<evidence type="ECO:0000256" key="7">
    <source>
        <dbReference type="SAM" id="MobiDB-lite"/>
    </source>
</evidence>
<feature type="compositionally biased region" description="Polar residues" evidence="7">
    <location>
        <begin position="88"/>
        <end position="100"/>
    </location>
</feature>
<dbReference type="GO" id="GO:0004198">
    <property type="term" value="F:calcium-dependent cysteine-type endopeptidase activity"/>
    <property type="evidence" value="ECO:0007669"/>
    <property type="project" value="InterPro"/>
</dbReference>